<protein>
    <recommendedName>
        <fullName evidence="5">SBP-type domain-containing protein</fullName>
    </recommendedName>
</protein>
<dbReference type="Gene3D" id="4.10.1100.10">
    <property type="entry name" value="Transcription factor, SBP-box domain"/>
    <property type="match status" value="1"/>
</dbReference>
<dbReference type="AlphaFoldDB" id="A0A835P4X9"/>
<dbReference type="EMBL" id="JADCNL010000565">
    <property type="protein sequence ID" value="KAG0446599.1"/>
    <property type="molecule type" value="Genomic_DNA"/>
</dbReference>
<organism evidence="6 7">
    <name type="scientific">Vanilla planifolia</name>
    <name type="common">Vanilla</name>
    <dbReference type="NCBI Taxonomy" id="51239"/>
    <lineage>
        <taxon>Eukaryota</taxon>
        <taxon>Viridiplantae</taxon>
        <taxon>Streptophyta</taxon>
        <taxon>Embryophyta</taxon>
        <taxon>Tracheophyta</taxon>
        <taxon>Spermatophyta</taxon>
        <taxon>Magnoliopsida</taxon>
        <taxon>Liliopsida</taxon>
        <taxon>Asparagales</taxon>
        <taxon>Orchidaceae</taxon>
        <taxon>Vanilloideae</taxon>
        <taxon>Vanilleae</taxon>
        <taxon>Vanilla</taxon>
    </lineage>
</organism>
<dbReference type="GO" id="GO:0005634">
    <property type="term" value="C:nucleus"/>
    <property type="evidence" value="ECO:0007669"/>
    <property type="project" value="InterPro"/>
</dbReference>
<dbReference type="InterPro" id="IPR036893">
    <property type="entry name" value="SBP_sf"/>
</dbReference>
<dbReference type="SUPFAM" id="SSF103612">
    <property type="entry name" value="SBT domain"/>
    <property type="match status" value="1"/>
</dbReference>
<comment type="caution">
    <text evidence="6">The sequence shown here is derived from an EMBL/GenBank/DDBJ whole genome shotgun (WGS) entry which is preliminary data.</text>
</comment>
<dbReference type="Pfam" id="PF03110">
    <property type="entry name" value="SBP"/>
    <property type="match status" value="1"/>
</dbReference>
<keyword evidence="1" id="KW-0479">Metal-binding</keyword>
<dbReference type="PANTHER" id="PTHR31251:SF169">
    <property type="entry name" value="SQUAMOSA PROMOTER-BINDING-LIKE PROTEIN 8"/>
    <property type="match status" value="1"/>
</dbReference>
<accession>A0A835P4X9</accession>
<evidence type="ECO:0000259" key="5">
    <source>
        <dbReference type="PROSITE" id="PS51141"/>
    </source>
</evidence>
<dbReference type="GO" id="GO:0008270">
    <property type="term" value="F:zinc ion binding"/>
    <property type="evidence" value="ECO:0007669"/>
    <property type="project" value="UniProtKB-KW"/>
</dbReference>
<dbReference type="InterPro" id="IPR044817">
    <property type="entry name" value="SBP-like"/>
</dbReference>
<dbReference type="GO" id="GO:0003677">
    <property type="term" value="F:DNA binding"/>
    <property type="evidence" value="ECO:0007669"/>
    <property type="project" value="InterPro"/>
</dbReference>
<reference evidence="6 7" key="1">
    <citation type="journal article" date="2020" name="Nat. Food">
        <title>A phased Vanilla planifolia genome enables genetic improvement of flavour and production.</title>
        <authorList>
            <person name="Hasing T."/>
            <person name="Tang H."/>
            <person name="Brym M."/>
            <person name="Khazi F."/>
            <person name="Huang T."/>
            <person name="Chambers A.H."/>
        </authorList>
    </citation>
    <scope>NUCLEOTIDE SEQUENCE [LARGE SCALE GENOMIC DNA]</scope>
    <source>
        <tissue evidence="6">Leaf</tissue>
    </source>
</reference>
<evidence type="ECO:0000313" key="7">
    <source>
        <dbReference type="Proteomes" id="UP000636800"/>
    </source>
</evidence>
<evidence type="ECO:0000256" key="2">
    <source>
        <dbReference type="ARBA" id="ARBA00022771"/>
    </source>
</evidence>
<name>A0A835P4X9_VANPL</name>
<feature type="domain" description="SBP-type" evidence="5">
    <location>
        <begin position="40"/>
        <end position="108"/>
    </location>
</feature>
<dbReference type="PANTHER" id="PTHR31251">
    <property type="entry name" value="SQUAMOSA PROMOTER-BINDING-LIKE PROTEIN 4"/>
    <property type="match status" value="1"/>
</dbReference>
<dbReference type="PROSITE" id="PS51141">
    <property type="entry name" value="ZF_SBP"/>
    <property type="match status" value="1"/>
</dbReference>
<sequence length="108" mass="12228">MGEFVYSKQWKGRSLGTTAAMVSASGASRRTRIASGGNQISSCSVDGCTVDFSKCREYYRRHKVCEIHSKTPIVVVGGREQRFCQQCSRSYNTHNLVRFAKIAFFNFW</sequence>
<dbReference type="Proteomes" id="UP000636800">
    <property type="component" value="Unassembled WGS sequence"/>
</dbReference>
<dbReference type="InterPro" id="IPR004333">
    <property type="entry name" value="SBP_dom"/>
</dbReference>
<evidence type="ECO:0000256" key="1">
    <source>
        <dbReference type="ARBA" id="ARBA00022723"/>
    </source>
</evidence>
<evidence type="ECO:0000256" key="3">
    <source>
        <dbReference type="ARBA" id="ARBA00022833"/>
    </source>
</evidence>
<gene>
    <name evidence="6" type="ORF">HPP92_028760</name>
</gene>
<evidence type="ECO:0000256" key="4">
    <source>
        <dbReference type="PROSITE-ProRule" id="PRU00470"/>
    </source>
</evidence>
<keyword evidence="2 4" id="KW-0863">Zinc-finger</keyword>
<evidence type="ECO:0000313" key="6">
    <source>
        <dbReference type="EMBL" id="KAG0446599.1"/>
    </source>
</evidence>
<proteinExistence type="predicted"/>
<keyword evidence="7" id="KW-1185">Reference proteome</keyword>
<keyword evidence="3" id="KW-0862">Zinc</keyword>